<evidence type="ECO:0000313" key="2">
    <source>
        <dbReference type="Proteomes" id="UP000475545"/>
    </source>
</evidence>
<dbReference type="Pfam" id="PF10604">
    <property type="entry name" value="Polyketide_cyc2"/>
    <property type="match status" value="1"/>
</dbReference>
<organism evidence="1 2">
    <name type="scientific">Gordonia mangrovi</name>
    <dbReference type="NCBI Taxonomy" id="2665643"/>
    <lineage>
        <taxon>Bacteria</taxon>
        <taxon>Bacillati</taxon>
        <taxon>Actinomycetota</taxon>
        <taxon>Actinomycetes</taxon>
        <taxon>Mycobacteriales</taxon>
        <taxon>Gordoniaceae</taxon>
        <taxon>Gordonia</taxon>
    </lineage>
</organism>
<name>A0A6L7GS08_9ACTN</name>
<evidence type="ECO:0000313" key="1">
    <source>
        <dbReference type="EMBL" id="MXP22749.1"/>
    </source>
</evidence>
<gene>
    <name evidence="1" type="ORF">GIY30_15515</name>
</gene>
<sequence>MGTVRHSSSLEVPRHRVFAYINDHQNVPNFFFGVSSFVPVTAATEGLGSQFAVTMKVGPKTLRSTVETVDWVENELIRLESVEGFSAHTTWNFIDVGVGTQVDVEFVYTLPGGLAGRALGTVVEPFAGQAVRQTDKNLVEQVSRLA</sequence>
<comment type="caution">
    <text evidence="1">The sequence shown here is derived from an EMBL/GenBank/DDBJ whole genome shotgun (WGS) entry which is preliminary data.</text>
</comment>
<reference evidence="1 2" key="1">
    <citation type="submission" date="2019-11" db="EMBL/GenBank/DDBJ databases">
        <title>Gordonia sp. nov., a novel actinobacterium isolated from mangrove soil in Hainan.</title>
        <authorList>
            <person name="Huang X."/>
            <person name="Xie Y."/>
            <person name="Chu X."/>
            <person name="Xiao K."/>
        </authorList>
    </citation>
    <scope>NUCLEOTIDE SEQUENCE [LARGE SCALE GENOMIC DNA]</scope>
    <source>
        <strain evidence="1 2">HNM0687</strain>
    </source>
</reference>
<protein>
    <submittedName>
        <fullName evidence="1">SRPBCC family protein</fullName>
    </submittedName>
</protein>
<dbReference type="Gene3D" id="3.30.530.20">
    <property type="match status" value="1"/>
</dbReference>
<dbReference type="AlphaFoldDB" id="A0A6L7GS08"/>
<proteinExistence type="predicted"/>
<dbReference type="EMBL" id="WMBR01000004">
    <property type="protein sequence ID" value="MXP22749.1"/>
    <property type="molecule type" value="Genomic_DNA"/>
</dbReference>
<accession>A0A6L7GS08</accession>
<dbReference type="InterPro" id="IPR023393">
    <property type="entry name" value="START-like_dom_sf"/>
</dbReference>
<dbReference type="RefSeq" id="WP_160902941.1">
    <property type="nucleotide sequence ID" value="NZ_CP102850.1"/>
</dbReference>
<dbReference type="InterPro" id="IPR019587">
    <property type="entry name" value="Polyketide_cyclase/dehydratase"/>
</dbReference>
<dbReference type="SUPFAM" id="SSF55961">
    <property type="entry name" value="Bet v1-like"/>
    <property type="match status" value="1"/>
</dbReference>
<dbReference type="Proteomes" id="UP000475545">
    <property type="component" value="Unassembled WGS sequence"/>
</dbReference>
<keyword evidence="2" id="KW-1185">Reference proteome</keyword>